<organism evidence="1 2">
    <name type="scientific">BD1-7 clade bacterium</name>
    <dbReference type="NCBI Taxonomy" id="2029982"/>
    <lineage>
        <taxon>Bacteria</taxon>
        <taxon>Pseudomonadati</taxon>
        <taxon>Pseudomonadota</taxon>
        <taxon>Gammaproteobacteria</taxon>
        <taxon>Cellvibrionales</taxon>
        <taxon>Spongiibacteraceae</taxon>
        <taxon>BD1-7 clade</taxon>
    </lineage>
</organism>
<proteinExistence type="predicted"/>
<dbReference type="AlphaFoldDB" id="A0A5S9NW89"/>
<evidence type="ECO:0000313" key="1">
    <source>
        <dbReference type="EMBL" id="CAA0094962.1"/>
    </source>
</evidence>
<accession>A0A5S9NW89</accession>
<gene>
    <name evidence="1" type="ORF">DPBNPPHM_03254</name>
</gene>
<dbReference type="Proteomes" id="UP000434580">
    <property type="component" value="Unassembled WGS sequence"/>
</dbReference>
<sequence length="41" mass="4591">MNEKNEQLKETWVSPQLEEMIELETTMQTAGTNTDGTSSTS</sequence>
<dbReference type="EMBL" id="CACSII010000003">
    <property type="protein sequence ID" value="CAA0094962.1"/>
    <property type="molecule type" value="Genomic_DNA"/>
</dbReference>
<name>A0A5S9NW89_9GAMM</name>
<protein>
    <recommendedName>
        <fullName evidence="3">Paeninodin family lasso peptide</fullName>
    </recommendedName>
</protein>
<evidence type="ECO:0000313" key="2">
    <source>
        <dbReference type="Proteomes" id="UP000434580"/>
    </source>
</evidence>
<evidence type="ECO:0008006" key="3">
    <source>
        <dbReference type="Google" id="ProtNLM"/>
    </source>
</evidence>
<reference evidence="1 2" key="1">
    <citation type="submission" date="2019-11" db="EMBL/GenBank/DDBJ databases">
        <authorList>
            <person name="Holert J."/>
        </authorList>
    </citation>
    <scope>NUCLEOTIDE SEQUENCE [LARGE SCALE GENOMIC DNA]</scope>
    <source>
        <strain evidence="1">BC5_2</strain>
    </source>
</reference>